<dbReference type="InParanoid" id="A0A5C3PRS4"/>
<dbReference type="Pfam" id="PF20152">
    <property type="entry name" value="DUF6534"/>
    <property type="match status" value="1"/>
</dbReference>
<dbReference type="InterPro" id="IPR045339">
    <property type="entry name" value="DUF6534"/>
</dbReference>
<feature type="transmembrane region" description="Helical" evidence="1">
    <location>
        <begin position="112"/>
        <end position="129"/>
    </location>
</feature>
<evidence type="ECO:0000313" key="4">
    <source>
        <dbReference type="Proteomes" id="UP000308197"/>
    </source>
</evidence>
<dbReference type="Proteomes" id="UP000308197">
    <property type="component" value="Unassembled WGS sequence"/>
</dbReference>
<dbReference type="STRING" id="1314778.A0A5C3PRS4"/>
<feature type="transmembrane region" description="Helical" evidence="1">
    <location>
        <begin position="31"/>
        <end position="56"/>
    </location>
</feature>
<evidence type="ECO:0000259" key="2">
    <source>
        <dbReference type="Pfam" id="PF20152"/>
    </source>
</evidence>
<feature type="transmembrane region" description="Helical" evidence="1">
    <location>
        <begin position="141"/>
        <end position="164"/>
    </location>
</feature>
<name>A0A5C3PRS4_9APHY</name>
<evidence type="ECO:0000256" key="1">
    <source>
        <dbReference type="SAM" id="Phobius"/>
    </source>
</evidence>
<keyword evidence="1" id="KW-0812">Transmembrane</keyword>
<accession>A0A5C3PRS4</accession>
<dbReference type="PANTHER" id="PTHR40465">
    <property type="entry name" value="CHROMOSOME 1, WHOLE GENOME SHOTGUN SEQUENCE"/>
    <property type="match status" value="1"/>
</dbReference>
<keyword evidence="4" id="KW-1185">Reference proteome</keyword>
<organism evidence="3 4">
    <name type="scientific">Polyporus arcularius HHB13444</name>
    <dbReference type="NCBI Taxonomy" id="1314778"/>
    <lineage>
        <taxon>Eukaryota</taxon>
        <taxon>Fungi</taxon>
        <taxon>Dikarya</taxon>
        <taxon>Basidiomycota</taxon>
        <taxon>Agaricomycotina</taxon>
        <taxon>Agaricomycetes</taxon>
        <taxon>Polyporales</taxon>
        <taxon>Polyporaceae</taxon>
        <taxon>Polyporus</taxon>
    </lineage>
</organism>
<reference evidence="3 4" key="1">
    <citation type="journal article" date="2019" name="Nat. Ecol. Evol.">
        <title>Megaphylogeny resolves global patterns of mushroom evolution.</title>
        <authorList>
            <person name="Varga T."/>
            <person name="Krizsan K."/>
            <person name="Foldi C."/>
            <person name="Dima B."/>
            <person name="Sanchez-Garcia M."/>
            <person name="Sanchez-Ramirez S."/>
            <person name="Szollosi G.J."/>
            <person name="Szarkandi J.G."/>
            <person name="Papp V."/>
            <person name="Albert L."/>
            <person name="Andreopoulos W."/>
            <person name="Angelini C."/>
            <person name="Antonin V."/>
            <person name="Barry K.W."/>
            <person name="Bougher N.L."/>
            <person name="Buchanan P."/>
            <person name="Buyck B."/>
            <person name="Bense V."/>
            <person name="Catcheside P."/>
            <person name="Chovatia M."/>
            <person name="Cooper J."/>
            <person name="Damon W."/>
            <person name="Desjardin D."/>
            <person name="Finy P."/>
            <person name="Geml J."/>
            <person name="Haridas S."/>
            <person name="Hughes K."/>
            <person name="Justo A."/>
            <person name="Karasinski D."/>
            <person name="Kautmanova I."/>
            <person name="Kiss B."/>
            <person name="Kocsube S."/>
            <person name="Kotiranta H."/>
            <person name="LaButti K.M."/>
            <person name="Lechner B.E."/>
            <person name="Liimatainen K."/>
            <person name="Lipzen A."/>
            <person name="Lukacs Z."/>
            <person name="Mihaltcheva S."/>
            <person name="Morgado L.N."/>
            <person name="Niskanen T."/>
            <person name="Noordeloos M.E."/>
            <person name="Ohm R.A."/>
            <person name="Ortiz-Santana B."/>
            <person name="Ovrebo C."/>
            <person name="Racz N."/>
            <person name="Riley R."/>
            <person name="Savchenko A."/>
            <person name="Shiryaev A."/>
            <person name="Soop K."/>
            <person name="Spirin V."/>
            <person name="Szebenyi C."/>
            <person name="Tomsovsky M."/>
            <person name="Tulloss R.E."/>
            <person name="Uehling J."/>
            <person name="Grigoriev I.V."/>
            <person name="Vagvolgyi C."/>
            <person name="Papp T."/>
            <person name="Martin F.M."/>
            <person name="Miettinen O."/>
            <person name="Hibbett D.S."/>
            <person name="Nagy L.G."/>
        </authorList>
    </citation>
    <scope>NUCLEOTIDE SEQUENCE [LARGE SCALE GENOMIC DNA]</scope>
    <source>
        <strain evidence="3 4">HHB13444</strain>
    </source>
</reference>
<protein>
    <recommendedName>
        <fullName evidence="2">DUF6534 domain-containing protein</fullName>
    </recommendedName>
</protein>
<feature type="transmembrane region" description="Helical" evidence="1">
    <location>
        <begin position="200"/>
        <end position="224"/>
    </location>
</feature>
<proteinExistence type="predicted"/>
<keyword evidence="1" id="KW-1133">Transmembrane helix</keyword>
<keyword evidence="1" id="KW-0472">Membrane</keyword>
<feature type="domain" description="DUF6534" evidence="2">
    <location>
        <begin position="210"/>
        <end position="290"/>
    </location>
</feature>
<feature type="transmembrane region" description="Helical" evidence="1">
    <location>
        <begin position="236"/>
        <end position="259"/>
    </location>
</feature>
<dbReference type="AlphaFoldDB" id="A0A5C3PRS4"/>
<gene>
    <name evidence="3" type="ORF">K466DRAFT_595228</name>
</gene>
<sequence length="291" mass="32145">MSSTPATPDGALPPFNPLADLSVVPALDSFLGAWLVGTFASATLQGVLFVQTYSYFRQYPNDPRFVKIWVLVVFLLELVMTILSMHSCYFYLVTNYLKIAALLSNIVWSMKIIPVLGGAVTLLTQIFLARRIYVLKRSFRLIALTAVLLTVGLFGEKFHFIWLIDSKFETATSPQPAASLSPYSCQWNEPSALSPERFSWLASASSCLILAADLMLTSAFIYFLRTNRSGMISKTNSLLDLLVLYAVSSGLVLCTVNILNAICALALPKTLAYSATSLVLTKLYSITFMVW</sequence>
<evidence type="ECO:0000313" key="3">
    <source>
        <dbReference type="EMBL" id="TFK92475.1"/>
    </source>
</evidence>
<dbReference type="EMBL" id="ML210998">
    <property type="protein sequence ID" value="TFK92475.1"/>
    <property type="molecule type" value="Genomic_DNA"/>
</dbReference>
<dbReference type="PANTHER" id="PTHR40465:SF1">
    <property type="entry name" value="DUF6534 DOMAIN-CONTAINING PROTEIN"/>
    <property type="match status" value="1"/>
</dbReference>
<feature type="transmembrane region" description="Helical" evidence="1">
    <location>
        <begin position="68"/>
        <end position="92"/>
    </location>
</feature>